<feature type="region of interest" description="Disordered" evidence="1">
    <location>
        <begin position="1"/>
        <end position="40"/>
    </location>
</feature>
<gene>
    <name evidence="2" type="ORF">BN1708_020120</name>
</gene>
<keyword evidence="3" id="KW-1185">Reference proteome</keyword>
<protein>
    <submittedName>
        <fullName evidence="2">Uncharacterized protein</fullName>
    </submittedName>
</protein>
<evidence type="ECO:0000256" key="1">
    <source>
        <dbReference type="SAM" id="MobiDB-lite"/>
    </source>
</evidence>
<dbReference type="EMBL" id="CVQH01024390">
    <property type="protein sequence ID" value="CRK36832.1"/>
    <property type="molecule type" value="Genomic_DNA"/>
</dbReference>
<dbReference type="Proteomes" id="UP000044602">
    <property type="component" value="Unassembled WGS sequence"/>
</dbReference>
<evidence type="ECO:0000313" key="2">
    <source>
        <dbReference type="EMBL" id="CRK36832.1"/>
    </source>
</evidence>
<dbReference type="AlphaFoldDB" id="A0A0G4MRM4"/>
<evidence type="ECO:0000313" key="3">
    <source>
        <dbReference type="Proteomes" id="UP000044602"/>
    </source>
</evidence>
<sequence length="40" mass="3952">MCLSSSSSARPLSPPSSLSSRSSAILSSARGLRSSTATPA</sequence>
<proteinExistence type="predicted"/>
<accession>A0A0G4MRM4</accession>
<organism evidence="2 3">
    <name type="scientific">Verticillium longisporum</name>
    <name type="common">Verticillium dahliae var. longisporum</name>
    <dbReference type="NCBI Taxonomy" id="100787"/>
    <lineage>
        <taxon>Eukaryota</taxon>
        <taxon>Fungi</taxon>
        <taxon>Dikarya</taxon>
        <taxon>Ascomycota</taxon>
        <taxon>Pezizomycotina</taxon>
        <taxon>Sordariomycetes</taxon>
        <taxon>Hypocreomycetidae</taxon>
        <taxon>Glomerellales</taxon>
        <taxon>Plectosphaerellaceae</taxon>
        <taxon>Verticillium</taxon>
    </lineage>
</organism>
<name>A0A0G4MRM4_VERLO</name>
<reference evidence="2 3" key="1">
    <citation type="submission" date="2015-05" db="EMBL/GenBank/DDBJ databases">
        <authorList>
            <person name="Wang D.B."/>
            <person name="Wang M."/>
        </authorList>
    </citation>
    <scope>NUCLEOTIDE SEQUENCE [LARGE SCALE GENOMIC DNA]</scope>
    <source>
        <strain evidence="2">VL1</strain>
    </source>
</reference>